<comment type="subunit">
    <text evidence="3 14">Homodimer.</text>
</comment>
<evidence type="ECO:0000256" key="4">
    <source>
        <dbReference type="ARBA" id="ARBA00012240"/>
    </source>
</evidence>
<dbReference type="HAMAP" id="MF_00091">
    <property type="entry name" value="LuxS"/>
    <property type="match status" value="1"/>
</dbReference>
<evidence type="ECO:0000256" key="13">
    <source>
        <dbReference type="ARBA" id="ARBA00031777"/>
    </source>
</evidence>
<evidence type="ECO:0000256" key="14">
    <source>
        <dbReference type="HAMAP-Rule" id="MF_00091"/>
    </source>
</evidence>
<evidence type="ECO:0000256" key="6">
    <source>
        <dbReference type="ARBA" id="ARBA00022654"/>
    </source>
</evidence>
<keyword evidence="7 14" id="KW-0479">Metal-binding</keyword>
<dbReference type="InterPro" id="IPR011249">
    <property type="entry name" value="Metalloenz_LuxS/M16"/>
</dbReference>
<dbReference type="Proteomes" id="UP000070422">
    <property type="component" value="Unassembled WGS sequence"/>
</dbReference>
<evidence type="ECO:0000256" key="5">
    <source>
        <dbReference type="ARBA" id="ARBA00015130"/>
    </source>
</evidence>
<dbReference type="KEGG" id="acg:AWM71_02850"/>
<dbReference type="RefSeq" id="WP_060776570.1">
    <property type="nucleotide sequence ID" value="NZ_CP014159.1"/>
</dbReference>
<comment type="cofactor">
    <cofactor evidence="14">
        <name>Fe cation</name>
        <dbReference type="ChEBI" id="CHEBI:24875"/>
    </cofactor>
    <text evidence="14">Binds 1 Fe cation per subunit.</text>
</comment>
<feature type="binding site" evidence="14">
    <location>
        <position position="54"/>
    </location>
    <ligand>
        <name>Fe cation</name>
        <dbReference type="ChEBI" id="CHEBI:24875"/>
    </ligand>
</feature>
<name>A0A120I8N6_9LACT</name>
<dbReference type="Gene3D" id="3.30.1360.80">
    <property type="entry name" value="S-ribosylhomocysteinase (LuxS)"/>
    <property type="match status" value="1"/>
</dbReference>
<dbReference type="PATRIC" id="fig|87541.4.peg.952"/>
<dbReference type="InterPro" id="IPR003815">
    <property type="entry name" value="S-ribosylhomocysteinase"/>
</dbReference>
<gene>
    <name evidence="14" type="primary">luxS</name>
    <name evidence="15" type="ORF">HMPREF3187_00961</name>
</gene>
<dbReference type="OrthoDB" id="9788129at2"/>
<evidence type="ECO:0000256" key="9">
    <source>
        <dbReference type="ARBA" id="ARBA00023004"/>
    </source>
</evidence>
<comment type="caution">
    <text evidence="15">The sequence shown here is derived from an EMBL/GenBank/DDBJ whole genome shotgun (WGS) entry which is preliminary data.</text>
</comment>
<keyword evidence="10 14" id="KW-0456">Lyase</keyword>
<dbReference type="SUPFAM" id="SSF63411">
    <property type="entry name" value="LuxS/MPP-like metallohydrolase"/>
    <property type="match status" value="1"/>
</dbReference>
<keyword evidence="6 14" id="KW-0673">Quorum sensing</keyword>
<dbReference type="Pfam" id="PF02664">
    <property type="entry name" value="LuxS"/>
    <property type="match status" value="1"/>
</dbReference>
<accession>A0A120I8N6</accession>
<proteinExistence type="inferred from homology"/>
<dbReference type="GO" id="GO:0009372">
    <property type="term" value="P:quorum sensing"/>
    <property type="evidence" value="ECO:0007669"/>
    <property type="project" value="UniProtKB-UniRule"/>
</dbReference>
<keyword evidence="9 14" id="KW-0408">Iron</keyword>
<evidence type="ECO:0000256" key="12">
    <source>
        <dbReference type="ARBA" id="ARBA00030600"/>
    </source>
</evidence>
<dbReference type="PIRSF" id="PIRSF006160">
    <property type="entry name" value="AI2"/>
    <property type="match status" value="1"/>
</dbReference>
<dbReference type="EMBL" id="LSCQ01000046">
    <property type="protein sequence ID" value="KXB36188.1"/>
    <property type="molecule type" value="Genomic_DNA"/>
</dbReference>
<evidence type="ECO:0000256" key="1">
    <source>
        <dbReference type="ARBA" id="ARBA00000297"/>
    </source>
</evidence>
<evidence type="ECO:0000256" key="8">
    <source>
        <dbReference type="ARBA" id="ARBA00022929"/>
    </source>
</evidence>
<comment type="similarity">
    <text evidence="2 14">Belongs to the LuxS family.</text>
</comment>
<dbReference type="GO" id="GO:0005506">
    <property type="term" value="F:iron ion binding"/>
    <property type="evidence" value="ECO:0007669"/>
    <property type="project" value="InterPro"/>
</dbReference>
<feature type="binding site" evidence="14">
    <location>
        <position position="58"/>
    </location>
    <ligand>
        <name>Fe cation</name>
        <dbReference type="ChEBI" id="CHEBI:24875"/>
    </ligand>
</feature>
<evidence type="ECO:0000256" key="7">
    <source>
        <dbReference type="ARBA" id="ARBA00022723"/>
    </source>
</evidence>
<reference evidence="15 16" key="1">
    <citation type="submission" date="2016-01" db="EMBL/GenBank/DDBJ databases">
        <authorList>
            <person name="Oliw E.H."/>
        </authorList>
    </citation>
    <scope>NUCLEOTIDE SEQUENCE [LARGE SCALE GENOMIC DNA]</scope>
    <source>
        <strain evidence="15 16">KA00635</strain>
    </source>
</reference>
<dbReference type="AlphaFoldDB" id="A0A120I8N6"/>
<dbReference type="PANTHER" id="PTHR35799:SF1">
    <property type="entry name" value="S-RIBOSYLHOMOCYSTEINE LYASE"/>
    <property type="match status" value="1"/>
</dbReference>
<evidence type="ECO:0000256" key="10">
    <source>
        <dbReference type="ARBA" id="ARBA00023239"/>
    </source>
</evidence>
<sequence length="161" mass="18315">MTKVESFELNHDLVKPPYVRVAGREEGKNGDKITKLDIRLTMPNQVTIPTAALHTIEHMSAAYIRDYLEGVIDISPMGCRTGFYLIIWGEVSPETVAIAYTKVLRKILKSNFEDVQGVRRDSCGNYRDHSLFGAKEWAKCILEQGFSKDPFERKLVHVTQD</sequence>
<dbReference type="PANTHER" id="PTHR35799">
    <property type="entry name" value="S-RIBOSYLHOMOCYSTEINE LYASE"/>
    <property type="match status" value="1"/>
</dbReference>
<organism evidence="15 16">
    <name type="scientific">Aerococcus christensenii</name>
    <dbReference type="NCBI Taxonomy" id="87541"/>
    <lineage>
        <taxon>Bacteria</taxon>
        <taxon>Bacillati</taxon>
        <taxon>Bacillota</taxon>
        <taxon>Bacilli</taxon>
        <taxon>Lactobacillales</taxon>
        <taxon>Aerococcaceae</taxon>
        <taxon>Aerococcus</taxon>
    </lineage>
</organism>
<feature type="binding site" evidence="14">
    <location>
        <position position="123"/>
    </location>
    <ligand>
        <name>Fe cation</name>
        <dbReference type="ChEBI" id="CHEBI:24875"/>
    </ligand>
</feature>
<comment type="catalytic activity">
    <reaction evidence="1 14">
        <text>S-(5-deoxy-D-ribos-5-yl)-L-homocysteine = (S)-4,5-dihydroxypentane-2,3-dione + L-homocysteine</text>
        <dbReference type="Rhea" id="RHEA:17753"/>
        <dbReference type="ChEBI" id="CHEBI:29484"/>
        <dbReference type="ChEBI" id="CHEBI:58195"/>
        <dbReference type="ChEBI" id="CHEBI:58199"/>
        <dbReference type="EC" id="4.4.1.21"/>
    </reaction>
</comment>
<evidence type="ECO:0000313" key="15">
    <source>
        <dbReference type="EMBL" id="KXB36188.1"/>
    </source>
</evidence>
<dbReference type="STRING" id="87541.AWM71_02850"/>
<evidence type="ECO:0000313" key="16">
    <source>
        <dbReference type="Proteomes" id="UP000070422"/>
    </source>
</evidence>
<evidence type="ECO:0000256" key="3">
    <source>
        <dbReference type="ARBA" id="ARBA00011738"/>
    </source>
</evidence>
<evidence type="ECO:0000256" key="2">
    <source>
        <dbReference type="ARBA" id="ARBA00007311"/>
    </source>
</evidence>
<protein>
    <recommendedName>
        <fullName evidence="5 14">S-ribosylhomocysteine lyase</fullName>
        <ecNumber evidence="4 14">4.4.1.21</ecNumber>
    </recommendedName>
    <alternativeName>
        <fullName evidence="12 14">AI-2 synthesis protein</fullName>
    </alternativeName>
    <alternativeName>
        <fullName evidence="13 14">Autoinducer-2 production protein LuxS</fullName>
    </alternativeName>
</protein>
<dbReference type="PRINTS" id="PR01487">
    <property type="entry name" value="LUXSPROTEIN"/>
</dbReference>
<evidence type="ECO:0000256" key="11">
    <source>
        <dbReference type="ARBA" id="ARBA00024654"/>
    </source>
</evidence>
<dbReference type="EC" id="4.4.1.21" evidence="4 14"/>
<keyword evidence="8 14" id="KW-0071">Autoinducer synthesis</keyword>
<dbReference type="InterPro" id="IPR037005">
    <property type="entry name" value="LuxS_sf"/>
</dbReference>
<dbReference type="GO" id="GO:0043768">
    <property type="term" value="F:S-ribosylhomocysteine lyase activity"/>
    <property type="evidence" value="ECO:0007669"/>
    <property type="project" value="UniProtKB-UniRule"/>
</dbReference>
<comment type="function">
    <text evidence="11 14">Involved in the synthesis of autoinducer 2 (AI-2) which is secreted by bacteria and is used to communicate both the cell density and the metabolic potential of the environment. The regulation of gene expression in response to changes in cell density is called quorum sensing. Catalyzes the transformation of S-ribosylhomocysteine (RHC) to homocysteine (HC) and 4,5-dihydroxy-2,3-pentadione (DPD).</text>
</comment>